<dbReference type="InterPro" id="IPR000719">
    <property type="entry name" value="Prot_kinase_dom"/>
</dbReference>
<dbReference type="PIRSF" id="PIRSF000641">
    <property type="entry name" value="SRK"/>
    <property type="match status" value="1"/>
</dbReference>
<evidence type="ECO:0000256" key="8">
    <source>
        <dbReference type="ARBA" id="ARBA00022777"/>
    </source>
</evidence>
<dbReference type="FunFam" id="2.90.10.10:FF:000004">
    <property type="entry name" value="G-type lectin S-receptor-like serine/threonine-protein kinase"/>
    <property type="match status" value="1"/>
</dbReference>
<name>A0A9R1WVG2_LACSA</name>
<dbReference type="InterPro" id="IPR001480">
    <property type="entry name" value="Bulb-type_lectin_dom"/>
</dbReference>
<dbReference type="SUPFAM" id="SSF56112">
    <property type="entry name" value="Protein kinase-like (PK-like)"/>
    <property type="match status" value="1"/>
</dbReference>
<evidence type="ECO:0000256" key="5">
    <source>
        <dbReference type="ARBA" id="ARBA00022692"/>
    </source>
</evidence>
<comment type="subcellular location">
    <subcellularLocation>
        <location evidence="1">Membrane</location>
        <topology evidence="1">Single-pass type I membrane protein</topology>
    </subcellularLocation>
</comment>
<dbReference type="EC" id="2.7.11.1" evidence="17"/>
<dbReference type="AlphaFoldDB" id="A0A9R1WVG2"/>
<evidence type="ECO:0000256" key="11">
    <source>
        <dbReference type="ARBA" id="ARBA00023136"/>
    </source>
</evidence>
<keyword evidence="24" id="KW-1185">Reference proteome</keyword>
<evidence type="ECO:0000259" key="21">
    <source>
        <dbReference type="PROSITE" id="PS50927"/>
    </source>
</evidence>
<dbReference type="PANTHER" id="PTHR32444:SF98">
    <property type="entry name" value="RECEPTOR-LIKE SERINE_THREONINE-PROTEIN KINASE"/>
    <property type="match status" value="1"/>
</dbReference>
<dbReference type="InterPro" id="IPR024171">
    <property type="entry name" value="SRK-like_kinase"/>
</dbReference>
<dbReference type="GO" id="GO:0016020">
    <property type="term" value="C:membrane"/>
    <property type="evidence" value="ECO:0007669"/>
    <property type="project" value="UniProtKB-SubCell"/>
</dbReference>
<comment type="caution">
    <text evidence="23">The sequence shown here is derived from an EMBL/GenBank/DDBJ whole genome shotgun (WGS) entry which is preliminary data.</text>
</comment>
<dbReference type="InterPro" id="IPR008271">
    <property type="entry name" value="Ser/Thr_kinase_AS"/>
</dbReference>
<keyword evidence="3" id="KW-0597">Phosphoprotein</keyword>
<dbReference type="Gene3D" id="3.30.200.20">
    <property type="entry name" value="Phosphorylase Kinase, domain 1"/>
    <property type="match status" value="1"/>
</dbReference>
<dbReference type="InterPro" id="IPR000858">
    <property type="entry name" value="S_locus_glycoprot_dom"/>
</dbReference>
<dbReference type="Pfam" id="PF07714">
    <property type="entry name" value="PK_Tyr_Ser-Thr"/>
    <property type="match status" value="1"/>
</dbReference>
<feature type="domain" description="Protein kinase" evidence="20">
    <location>
        <begin position="523"/>
        <end position="807"/>
    </location>
</feature>
<evidence type="ECO:0000259" key="20">
    <source>
        <dbReference type="PROSITE" id="PS50011"/>
    </source>
</evidence>
<feature type="transmembrane region" description="Helical" evidence="19">
    <location>
        <begin position="455"/>
        <end position="477"/>
    </location>
</feature>
<keyword evidence="14" id="KW-0325">Glycoprotein</keyword>
<evidence type="ECO:0000256" key="17">
    <source>
        <dbReference type="PIRNR" id="PIRNR000641"/>
    </source>
</evidence>
<evidence type="ECO:0000313" key="24">
    <source>
        <dbReference type="Proteomes" id="UP000235145"/>
    </source>
</evidence>
<dbReference type="InterPro" id="IPR001245">
    <property type="entry name" value="Ser-Thr/Tyr_kinase_cat_dom"/>
</dbReference>
<evidence type="ECO:0000313" key="23">
    <source>
        <dbReference type="EMBL" id="KAJ0187007.1"/>
    </source>
</evidence>
<dbReference type="CDD" id="cd14066">
    <property type="entry name" value="STKc_IRAK"/>
    <property type="match status" value="1"/>
</dbReference>
<sequence>MRSWWMTLASMVEKRRVTNFWFCIIVLSALVTCTTAIDTISANQTIRDEPGGETIVSAQETFELGFFSPANSTNRYVGIWYKRISSGTVIWVANRNTPLTNTSGELSLTLQGTLVIRSATGDLIWSSKNSSVRNPVAHLLDTGNFIIRDVDDLENRNPVWQSFDFPTNTFLPGMKFGKDLVTGVERNFTSWKSDGDPSEGNFTVSIYTQGYPQLTLWKNSGIVFRAGPWNGVRFSGEPNLKPNPIYRFGFVLDEKEMYYHYELINTSVITKLIVTPTGSVERLLWIERTQEWFLYLTPQTDNCDRFNLCGPFGSCNIDNSPACGCLEGFEPVSQEQWGVADFSQGCRRKTRLECGAEEGFKKYSDVKLPDTRWSRFNQSMNLDECEKVCKKNCSCSAYATQNISGSGSGCLLWFGDLIDNRVYTVNGQDIYIRMPKSELGEINGKSSSVKRRVEISVLVISILLLIILLSVCVFYGLKRRKKPSQELLEEDQRHDSDNNENSQDDLELPLIDFSILDKATDNFSDNNKLGEGGYGPVYKGVLEGGQEVAVKRLSRTSTQGLDEFKNEVICISKLQHRNLVKLLGCCIKGPDKMLVYEYMSNKGLDSFIFDGTKSKKLDWATRFEIIKGIARGLVYLHQDSRLRIIHRDLKVSNILLDHEMIPKISDFGMARSFGGNEIQANTNRVVGTYGYMAPEYAGDGIFSIKSDVFSFGVVMLEIVSGKKNRGFFHKEYTHNLIGHAWGLHKEGKSLELVEECINIESMNLSEVMRSIHVGLLCVQQRPEDRPTMATVVLMLGSTEGELPQPKLPGFFYEKDSMDTSYSTSTYGKDSTNELTISILNAR</sequence>
<dbReference type="Pfam" id="PF01453">
    <property type="entry name" value="B_lectin"/>
    <property type="match status" value="1"/>
</dbReference>
<reference evidence="23 24" key="1">
    <citation type="journal article" date="2017" name="Nat. Commun.">
        <title>Genome assembly with in vitro proximity ligation data and whole-genome triplication in lettuce.</title>
        <authorList>
            <person name="Reyes-Chin-Wo S."/>
            <person name="Wang Z."/>
            <person name="Yang X."/>
            <person name="Kozik A."/>
            <person name="Arikit S."/>
            <person name="Song C."/>
            <person name="Xia L."/>
            <person name="Froenicke L."/>
            <person name="Lavelle D.O."/>
            <person name="Truco M.J."/>
            <person name="Xia R."/>
            <person name="Zhu S."/>
            <person name="Xu C."/>
            <person name="Xu H."/>
            <person name="Xu X."/>
            <person name="Cox K."/>
            <person name="Korf I."/>
            <person name="Meyers B.C."/>
            <person name="Michelmore R.W."/>
        </authorList>
    </citation>
    <scope>NUCLEOTIDE SEQUENCE [LARGE SCALE GENOMIC DNA]</scope>
    <source>
        <strain evidence="24">cv. Salinas</strain>
        <tissue evidence="23">Seedlings</tissue>
    </source>
</reference>
<keyword evidence="10 19" id="KW-1133">Transmembrane helix</keyword>
<keyword evidence="4 17" id="KW-0808">Transferase</keyword>
<dbReference type="InterPro" id="IPR011009">
    <property type="entry name" value="Kinase-like_dom_sf"/>
</dbReference>
<proteinExistence type="inferred from homology"/>
<comment type="catalytic activity">
    <reaction evidence="16 17">
        <text>L-seryl-[protein] + ATP = O-phospho-L-seryl-[protein] + ADP + H(+)</text>
        <dbReference type="Rhea" id="RHEA:17989"/>
        <dbReference type="Rhea" id="RHEA-COMP:9863"/>
        <dbReference type="Rhea" id="RHEA-COMP:11604"/>
        <dbReference type="ChEBI" id="CHEBI:15378"/>
        <dbReference type="ChEBI" id="CHEBI:29999"/>
        <dbReference type="ChEBI" id="CHEBI:30616"/>
        <dbReference type="ChEBI" id="CHEBI:83421"/>
        <dbReference type="ChEBI" id="CHEBI:456216"/>
        <dbReference type="EC" id="2.7.11.1"/>
    </reaction>
</comment>
<evidence type="ECO:0000256" key="6">
    <source>
        <dbReference type="ARBA" id="ARBA00022729"/>
    </source>
</evidence>
<protein>
    <recommendedName>
        <fullName evidence="17">Receptor-like serine/threonine-protein kinase</fullName>
        <ecNumber evidence="17">2.7.11.1</ecNumber>
    </recommendedName>
</protein>
<gene>
    <name evidence="23" type="ORF">LSAT_V11C900494430</name>
</gene>
<dbReference type="EMBL" id="NBSK02000009">
    <property type="protein sequence ID" value="KAJ0187007.1"/>
    <property type="molecule type" value="Genomic_DNA"/>
</dbReference>
<evidence type="ECO:0000256" key="4">
    <source>
        <dbReference type="ARBA" id="ARBA00022679"/>
    </source>
</evidence>
<keyword evidence="2 17" id="KW-0723">Serine/threonine-protein kinase</keyword>
<evidence type="ECO:0000256" key="12">
    <source>
        <dbReference type="ARBA" id="ARBA00023157"/>
    </source>
</evidence>
<evidence type="ECO:0000256" key="9">
    <source>
        <dbReference type="ARBA" id="ARBA00022840"/>
    </source>
</evidence>
<evidence type="ECO:0000256" key="19">
    <source>
        <dbReference type="SAM" id="Phobius"/>
    </source>
</evidence>
<keyword evidence="11 19" id="KW-0472">Membrane</keyword>
<dbReference type="GO" id="GO:0005524">
    <property type="term" value="F:ATP binding"/>
    <property type="evidence" value="ECO:0007669"/>
    <property type="project" value="UniProtKB-KW"/>
</dbReference>
<dbReference type="FunFam" id="3.30.200.20:FF:000195">
    <property type="entry name" value="G-type lectin S-receptor-like serine/threonine-protein kinase"/>
    <property type="match status" value="1"/>
</dbReference>
<dbReference type="FunFam" id="3.50.4.10:FF:000002">
    <property type="entry name" value="G-type lectin S-receptor-like serine/threonine-protein kinase"/>
    <property type="match status" value="1"/>
</dbReference>
<evidence type="ECO:0000256" key="7">
    <source>
        <dbReference type="ARBA" id="ARBA00022741"/>
    </source>
</evidence>
<organism evidence="23 24">
    <name type="scientific">Lactuca sativa</name>
    <name type="common">Garden lettuce</name>
    <dbReference type="NCBI Taxonomy" id="4236"/>
    <lineage>
        <taxon>Eukaryota</taxon>
        <taxon>Viridiplantae</taxon>
        <taxon>Streptophyta</taxon>
        <taxon>Embryophyta</taxon>
        <taxon>Tracheophyta</taxon>
        <taxon>Spermatophyta</taxon>
        <taxon>Magnoliopsida</taxon>
        <taxon>eudicotyledons</taxon>
        <taxon>Gunneridae</taxon>
        <taxon>Pentapetalae</taxon>
        <taxon>asterids</taxon>
        <taxon>campanulids</taxon>
        <taxon>Asterales</taxon>
        <taxon>Asteraceae</taxon>
        <taxon>Cichorioideae</taxon>
        <taxon>Cichorieae</taxon>
        <taxon>Lactucinae</taxon>
        <taxon>Lactuca</taxon>
    </lineage>
</organism>
<dbReference type="CDD" id="cd01098">
    <property type="entry name" value="PAN_AP_plant"/>
    <property type="match status" value="1"/>
</dbReference>
<evidence type="ECO:0000256" key="16">
    <source>
        <dbReference type="ARBA" id="ARBA00048679"/>
    </source>
</evidence>
<dbReference type="Gene3D" id="3.50.4.10">
    <property type="entry name" value="Hepatocyte Growth Factor"/>
    <property type="match status" value="1"/>
</dbReference>
<dbReference type="Gene3D" id="1.10.510.10">
    <property type="entry name" value="Transferase(Phosphotransferase) domain 1"/>
    <property type="match status" value="1"/>
</dbReference>
<dbReference type="PROSITE" id="PS50948">
    <property type="entry name" value="PAN"/>
    <property type="match status" value="1"/>
</dbReference>
<dbReference type="FunFam" id="1.10.510.10:FF:000060">
    <property type="entry name" value="G-type lectin S-receptor-like serine/threonine-protein kinase"/>
    <property type="match status" value="1"/>
</dbReference>
<dbReference type="SMART" id="SM00473">
    <property type="entry name" value="PAN_AP"/>
    <property type="match status" value="1"/>
</dbReference>
<dbReference type="PROSITE" id="PS00108">
    <property type="entry name" value="PROTEIN_KINASE_ST"/>
    <property type="match status" value="1"/>
</dbReference>
<dbReference type="GO" id="GO:0048544">
    <property type="term" value="P:recognition of pollen"/>
    <property type="evidence" value="ECO:0007669"/>
    <property type="project" value="InterPro"/>
</dbReference>
<evidence type="ECO:0000256" key="13">
    <source>
        <dbReference type="ARBA" id="ARBA00023170"/>
    </source>
</evidence>
<dbReference type="SMART" id="SM00220">
    <property type="entry name" value="S_TKc"/>
    <property type="match status" value="1"/>
</dbReference>
<evidence type="ECO:0000256" key="10">
    <source>
        <dbReference type="ARBA" id="ARBA00022989"/>
    </source>
</evidence>
<evidence type="ECO:0000256" key="18">
    <source>
        <dbReference type="SAM" id="MobiDB-lite"/>
    </source>
</evidence>
<keyword evidence="8 17" id="KW-0418">Kinase</keyword>
<dbReference type="Pfam" id="PF00954">
    <property type="entry name" value="S_locus_glycop"/>
    <property type="match status" value="1"/>
</dbReference>
<accession>A0A9R1WVG2</accession>
<dbReference type="CDD" id="cd00028">
    <property type="entry name" value="B_lectin"/>
    <property type="match status" value="1"/>
</dbReference>
<dbReference type="Pfam" id="PF08276">
    <property type="entry name" value="PAN_2"/>
    <property type="match status" value="1"/>
</dbReference>
<dbReference type="GO" id="GO:0004674">
    <property type="term" value="F:protein serine/threonine kinase activity"/>
    <property type="evidence" value="ECO:0007669"/>
    <property type="project" value="UniProtKB-KW"/>
</dbReference>
<dbReference type="SUPFAM" id="SSF51110">
    <property type="entry name" value="alpha-D-mannose-specific plant lectins"/>
    <property type="match status" value="1"/>
</dbReference>
<dbReference type="Pfam" id="PF11883">
    <property type="entry name" value="DUF3403"/>
    <property type="match status" value="1"/>
</dbReference>
<evidence type="ECO:0000256" key="15">
    <source>
        <dbReference type="ARBA" id="ARBA00047899"/>
    </source>
</evidence>
<evidence type="ECO:0000256" key="3">
    <source>
        <dbReference type="ARBA" id="ARBA00022553"/>
    </source>
</evidence>
<keyword evidence="9 17" id="KW-0067">ATP-binding</keyword>
<dbReference type="PROSITE" id="PS50011">
    <property type="entry name" value="PROTEIN_KINASE_DOM"/>
    <property type="match status" value="1"/>
</dbReference>
<evidence type="ECO:0000256" key="1">
    <source>
        <dbReference type="ARBA" id="ARBA00004479"/>
    </source>
</evidence>
<feature type="domain" description="Bulb-type lectin" evidence="21">
    <location>
        <begin position="40"/>
        <end position="160"/>
    </location>
</feature>
<dbReference type="InterPro" id="IPR003609">
    <property type="entry name" value="Pan_app"/>
</dbReference>
<dbReference type="InterPro" id="IPR021820">
    <property type="entry name" value="S-locus_recpt_kinase_C"/>
</dbReference>
<dbReference type="PANTHER" id="PTHR32444">
    <property type="entry name" value="BULB-TYPE LECTIN DOMAIN-CONTAINING PROTEIN"/>
    <property type="match status" value="1"/>
</dbReference>
<evidence type="ECO:0000256" key="2">
    <source>
        <dbReference type="ARBA" id="ARBA00022527"/>
    </source>
</evidence>
<keyword evidence="7 17" id="KW-0547">Nucleotide-binding</keyword>
<evidence type="ECO:0000259" key="22">
    <source>
        <dbReference type="PROSITE" id="PS50948"/>
    </source>
</evidence>
<feature type="domain" description="Apple" evidence="22">
    <location>
        <begin position="354"/>
        <end position="435"/>
    </location>
</feature>
<feature type="region of interest" description="Disordered" evidence="18">
    <location>
        <begin position="485"/>
        <end position="504"/>
    </location>
</feature>
<comment type="similarity">
    <text evidence="17">Belongs to the protein kinase superfamily. Ser/Thr protein kinase family.</text>
</comment>
<dbReference type="PROSITE" id="PS50927">
    <property type="entry name" value="BULB_LECTIN"/>
    <property type="match status" value="1"/>
</dbReference>
<keyword evidence="6" id="KW-0732">Signal</keyword>
<dbReference type="Proteomes" id="UP000235145">
    <property type="component" value="Unassembled WGS sequence"/>
</dbReference>
<dbReference type="SMART" id="SM00108">
    <property type="entry name" value="B_lectin"/>
    <property type="match status" value="1"/>
</dbReference>
<keyword evidence="5 19" id="KW-0812">Transmembrane</keyword>
<dbReference type="OrthoDB" id="785331at2759"/>
<dbReference type="InterPro" id="IPR036426">
    <property type="entry name" value="Bulb-type_lectin_dom_sf"/>
</dbReference>
<evidence type="ECO:0000256" key="14">
    <source>
        <dbReference type="ARBA" id="ARBA00023180"/>
    </source>
</evidence>
<dbReference type="Gene3D" id="2.90.10.10">
    <property type="entry name" value="Bulb-type lectin domain"/>
    <property type="match status" value="1"/>
</dbReference>
<keyword evidence="12" id="KW-1015">Disulfide bond</keyword>
<keyword evidence="13" id="KW-0675">Receptor</keyword>
<comment type="catalytic activity">
    <reaction evidence="15 17">
        <text>L-threonyl-[protein] + ATP = O-phospho-L-threonyl-[protein] + ADP + H(+)</text>
        <dbReference type="Rhea" id="RHEA:46608"/>
        <dbReference type="Rhea" id="RHEA-COMP:11060"/>
        <dbReference type="Rhea" id="RHEA-COMP:11605"/>
        <dbReference type="ChEBI" id="CHEBI:15378"/>
        <dbReference type="ChEBI" id="CHEBI:30013"/>
        <dbReference type="ChEBI" id="CHEBI:30616"/>
        <dbReference type="ChEBI" id="CHEBI:61977"/>
        <dbReference type="ChEBI" id="CHEBI:456216"/>
        <dbReference type="EC" id="2.7.11.1"/>
    </reaction>
</comment>